<dbReference type="RefSeq" id="WP_010877670.1">
    <property type="nucleotide sequence ID" value="NZ_CP006577.1"/>
</dbReference>
<evidence type="ECO:0000313" key="3">
    <source>
        <dbReference type="Proteomes" id="UP000028501"/>
    </source>
</evidence>
<feature type="transmembrane region" description="Helical" evidence="1">
    <location>
        <begin position="193"/>
        <end position="216"/>
    </location>
</feature>
<keyword evidence="1" id="KW-0472">Membrane</keyword>
<dbReference type="GeneID" id="24793709"/>
<protein>
    <submittedName>
        <fullName evidence="2">Putative membrane protein</fullName>
    </submittedName>
</protein>
<proteinExistence type="predicted"/>
<feature type="transmembrane region" description="Helical" evidence="1">
    <location>
        <begin position="53"/>
        <end position="74"/>
    </location>
</feature>
<dbReference type="EMBL" id="CP006577">
    <property type="protein sequence ID" value="AIG96992.1"/>
    <property type="molecule type" value="Genomic_DNA"/>
</dbReference>
<sequence>MLWSYPEGFAYFNEFAQSIIWEPVAFSYALLISGADLLLLAALALLSGYLRRAIPMFLILGLSFFSVILLGPLADLALPHRATEILTRPHLASTEMHPGISVMALYGGLLWPLTFIVALIFALLYFSYPMHKKGGTFSFLSFGVKSEESYERLKPAMKVLAAILVPLSALWTIYPGMLFFSQTWIYAWKNWGLMLPMFFGETFITATGTALILYYLERMEDERIRYPLLQIHGAAAIALAGVLILQMFIWGMWGNPNFAAVVPMMQAAAVIFLLTFILTLVSAKYEAITPIVPVLALFGVVVNKWNLIINGQLISRAGMGVLEPELAPNWLAEAVSPIALAILLLVILSYIFPMEVEEDAA</sequence>
<feature type="transmembrane region" description="Helical" evidence="1">
    <location>
        <begin position="258"/>
        <end position="281"/>
    </location>
</feature>
<dbReference type="Proteomes" id="UP000028501">
    <property type="component" value="Chromosome"/>
</dbReference>
<keyword evidence="1" id="KW-1133">Transmembrane helix</keyword>
<feature type="transmembrane region" description="Helical" evidence="1">
    <location>
        <begin position="159"/>
        <end position="181"/>
    </location>
</feature>
<dbReference type="HOGENOM" id="CLU_751463_0_0_2"/>
<feature type="transmembrane region" description="Helical" evidence="1">
    <location>
        <begin position="329"/>
        <end position="352"/>
    </location>
</feature>
<dbReference type="AlphaFoldDB" id="A0A075WBV7"/>
<gene>
    <name evidence="2" type="ORF">AFULGI_00001560</name>
</gene>
<feature type="transmembrane region" description="Helical" evidence="1">
    <location>
        <begin position="228"/>
        <end position="252"/>
    </location>
</feature>
<name>A0A075WBV7_ARCFL</name>
<accession>A0A075WBV7</accession>
<feature type="transmembrane region" description="Helical" evidence="1">
    <location>
        <begin position="103"/>
        <end position="126"/>
    </location>
</feature>
<dbReference type="KEGG" id="afg:AFULGI_00001560"/>
<evidence type="ECO:0000313" key="2">
    <source>
        <dbReference type="EMBL" id="AIG96992.1"/>
    </source>
</evidence>
<reference evidence="2 3" key="1">
    <citation type="submission" date="2013-07" db="EMBL/GenBank/DDBJ databases">
        <title>Genome of Archaeoglobus fulgidus.</title>
        <authorList>
            <person name="Fiebig A."/>
            <person name="Birkeland N.-K."/>
        </authorList>
    </citation>
    <scope>NUCLEOTIDE SEQUENCE [LARGE SCALE GENOMIC DNA]</scope>
    <source>
        <strain evidence="2 3">DSM 8774</strain>
    </source>
</reference>
<keyword evidence="1" id="KW-0812">Transmembrane</keyword>
<evidence type="ECO:0000256" key="1">
    <source>
        <dbReference type="SAM" id="Phobius"/>
    </source>
</evidence>
<feature type="transmembrane region" description="Helical" evidence="1">
    <location>
        <begin position="288"/>
        <end position="309"/>
    </location>
</feature>
<feature type="transmembrane region" description="Helical" evidence="1">
    <location>
        <begin position="25"/>
        <end position="46"/>
    </location>
</feature>
<organism evidence="2 3">
    <name type="scientific">Archaeoglobus fulgidus DSM 8774</name>
    <dbReference type="NCBI Taxonomy" id="1344584"/>
    <lineage>
        <taxon>Archaea</taxon>
        <taxon>Methanobacteriati</taxon>
        <taxon>Methanobacteriota</taxon>
        <taxon>Archaeoglobi</taxon>
        <taxon>Archaeoglobales</taxon>
        <taxon>Archaeoglobaceae</taxon>
        <taxon>Archaeoglobus</taxon>
    </lineage>
</organism>